<evidence type="ECO:0000256" key="13">
    <source>
        <dbReference type="ARBA" id="ARBA00023136"/>
    </source>
</evidence>
<reference evidence="14 15" key="1">
    <citation type="journal article" date="2021" name="BMC Biol.">
        <title>Horizontally acquired antibacterial genes associated with adaptive radiation of ladybird beetles.</title>
        <authorList>
            <person name="Li H.S."/>
            <person name="Tang X.F."/>
            <person name="Huang Y.H."/>
            <person name="Xu Z.Y."/>
            <person name="Chen M.L."/>
            <person name="Du X.Y."/>
            <person name="Qiu B.Y."/>
            <person name="Chen P.T."/>
            <person name="Zhang W."/>
            <person name="Slipinski A."/>
            <person name="Escalona H.E."/>
            <person name="Waterhouse R.M."/>
            <person name="Zwick A."/>
            <person name="Pang H."/>
        </authorList>
    </citation>
    <scope>NUCLEOTIDE SEQUENCE [LARGE SCALE GENOMIC DNA]</scope>
    <source>
        <strain evidence="14">SYSU2018</strain>
    </source>
</reference>
<keyword evidence="13" id="KW-0472">Membrane</keyword>
<dbReference type="Gene3D" id="1.10.630.10">
    <property type="entry name" value="Cytochrome P450"/>
    <property type="match status" value="1"/>
</dbReference>
<evidence type="ECO:0000313" key="15">
    <source>
        <dbReference type="Proteomes" id="UP001516400"/>
    </source>
</evidence>
<evidence type="ECO:0000256" key="4">
    <source>
        <dbReference type="ARBA" id="ARBA00004406"/>
    </source>
</evidence>
<gene>
    <name evidence="14" type="ORF">HHI36_009046</name>
</gene>
<comment type="function">
    <text evidence="2">May be involved in the metabolism of insect hormones and in the breakdown of synthetic insecticides.</text>
</comment>
<evidence type="ECO:0000256" key="8">
    <source>
        <dbReference type="ARBA" id="ARBA00022824"/>
    </source>
</evidence>
<evidence type="ECO:0000256" key="1">
    <source>
        <dbReference type="ARBA" id="ARBA00001971"/>
    </source>
</evidence>
<dbReference type="Pfam" id="PF00067">
    <property type="entry name" value="p450"/>
    <property type="match status" value="1"/>
</dbReference>
<evidence type="ECO:0000256" key="2">
    <source>
        <dbReference type="ARBA" id="ARBA00003690"/>
    </source>
</evidence>
<keyword evidence="12" id="KW-0503">Monooxygenase</keyword>
<dbReference type="EMBL" id="JABFTP020000021">
    <property type="protein sequence ID" value="KAL3269990.1"/>
    <property type="molecule type" value="Genomic_DNA"/>
</dbReference>
<dbReference type="GO" id="GO:0005789">
    <property type="term" value="C:endoplasmic reticulum membrane"/>
    <property type="evidence" value="ECO:0007669"/>
    <property type="project" value="UniProtKB-SubCell"/>
</dbReference>
<accession>A0ABD2MV06</accession>
<evidence type="ECO:0008006" key="16">
    <source>
        <dbReference type="Google" id="ProtNLM"/>
    </source>
</evidence>
<dbReference type="GO" id="GO:0004497">
    <property type="term" value="F:monooxygenase activity"/>
    <property type="evidence" value="ECO:0007669"/>
    <property type="project" value="UniProtKB-KW"/>
</dbReference>
<dbReference type="GO" id="GO:0046872">
    <property type="term" value="F:metal ion binding"/>
    <property type="evidence" value="ECO:0007669"/>
    <property type="project" value="UniProtKB-KW"/>
</dbReference>
<proteinExistence type="inferred from homology"/>
<organism evidence="14 15">
    <name type="scientific">Cryptolaemus montrouzieri</name>
    <dbReference type="NCBI Taxonomy" id="559131"/>
    <lineage>
        <taxon>Eukaryota</taxon>
        <taxon>Metazoa</taxon>
        <taxon>Ecdysozoa</taxon>
        <taxon>Arthropoda</taxon>
        <taxon>Hexapoda</taxon>
        <taxon>Insecta</taxon>
        <taxon>Pterygota</taxon>
        <taxon>Neoptera</taxon>
        <taxon>Endopterygota</taxon>
        <taxon>Coleoptera</taxon>
        <taxon>Polyphaga</taxon>
        <taxon>Cucujiformia</taxon>
        <taxon>Coccinelloidea</taxon>
        <taxon>Coccinellidae</taxon>
        <taxon>Scymninae</taxon>
        <taxon>Scymnini</taxon>
        <taxon>Cryptolaemus</taxon>
    </lineage>
</organism>
<dbReference type="InterPro" id="IPR050196">
    <property type="entry name" value="Cytochrome_P450_Monoox"/>
</dbReference>
<evidence type="ECO:0000256" key="9">
    <source>
        <dbReference type="ARBA" id="ARBA00022848"/>
    </source>
</evidence>
<feature type="non-terminal residue" evidence="14">
    <location>
        <position position="192"/>
    </location>
</feature>
<evidence type="ECO:0000256" key="12">
    <source>
        <dbReference type="ARBA" id="ARBA00023033"/>
    </source>
</evidence>
<evidence type="ECO:0000313" key="14">
    <source>
        <dbReference type="EMBL" id="KAL3269990.1"/>
    </source>
</evidence>
<dbReference type="Proteomes" id="UP001516400">
    <property type="component" value="Unassembled WGS sequence"/>
</dbReference>
<dbReference type="PANTHER" id="PTHR24291">
    <property type="entry name" value="CYTOCHROME P450 FAMILY 4"/>
    <property type="match status" value="1"/>
</dbReference>
<dbReference type="AlphaFoldDB" id="A0ABD2MV06"/>
<comment type="similarity">
    <text evidence="5">Belongs to the cytochrome P450 family.</text>
</comment>
<evidence type="ECO:0000256" key="3">
    <source>
        <dbReference type="ARBA" id="ARBA00004174"/>
    </source>
</evidence>
<comment type="subcellular location">
    <subcellularLocation>
        <location evidence="4">Endoplasmic reticulum membrane</location>
        <topology evidence="4">Peripheral membrane protein</topology>
    </subcellularLocation>
    <subcellularLocation>
        <location evidence="3">Microsome membrane</location>
        <topology evidence="3">Peripheral membrane protein</topology>
    </subcellularLocation>
</comment>
<keyword evidence="9" id="KW-0492">Microsome</keyword>
<evidence type="ECO:0000256" key="7">
    <source>
        <dbReference type="ARBA" id="ARBA00022723"/>
    </source>
</evidence>
<keyword evidence="10" id="KW-0560">Oxidoreductase</keyword>
<evidence type="ECO:0000256" key="6">
    <source>
        <dbReference type="ARBA" id="ARBA00022617"/>
    </source>
</evidence>
<comment type="cofactor">
    <cofactor evidence="1">
        <name>heme</name>
        <dbReference type="ChEBI" id="CHEBI:30413"/>
    </cofactor>
</comment>
<evidence type="ECO:0000256" key="10">
    <source>
        <dbReference type="ARBA" id="ARBA00023002"/>
    </source>
</evidence>
<keyword evidence="6" id="KW-0349">Heme</keyword>
<comment type="caution">
    <text evidence="14">The sequence shown here is derived from an EMBL/GenBank/DDBJ whole genome shotgun (WGS) entry which is preliminary data.</text>
</comment>
<sequence length="192" mass="22690">MNKTYSSQYLCKTNRLYLSTRISEHQRDMINIHNPSERKPNNTALAENAFENLHTFNFNKVEVLARQNVLKKRLLHEMIEIKKESNSLNKRSDIEHSSSKLIFMGTRKHSSKSDMYLLLFEFMRDGLIMSKGEKWMRRRKLLTPAFHFNILKDFLNVFNEQTEVFIENISNISSQPINVVPLVTDFTLYTLN</sequence>
<keyword evidence="11" id="KW-0408">Iron</keyword>
<keyword evidence="8" id="KW-0256">Endoplasmic reticulum</keyword>
<keyword evidence="7" id="KW-0479">Metal-binding</keyword>
<dbReference type="InterPro" id="IPR001128">
    <property type="entry name" value="Cyt_P450"/>
</dbReference>
<protein>
    <recommendedName>
        <fullName evidence="16">Cytochrome P450</fullName>
    </recommendedName>
</protein>
<dbReference type="PANTHER" id="PTHR24291:SF189">
    <property type="entry name" value="CYTOCHROME P450 4C3-RELATED"/>
    <property type="match status" value="1"/>
</dbReference>
<name>A0ABD2MV06_9CUCU</name>
<dbReference type="SUPFAM" id="SSF48264">
    <property type="entry name" value="Cytochrome P450"/>
    <property type="match status" value="1"/>
</dbReference>
<keyword evidence="15" id="KW-1185">Reference proteome</keyword>
<dbReference type="InterPro" id="IPR036396">
    <property type="entry name" value="Cyt_P450_sf"/>
</dbReference>
<evidence type="ECO:0000256" key="5">
    <source>
        <dbReference type="ARBA" id="ARBA00010617"/>
    </source>
</evidence>
<evidence type="ECO:0000256" key="11">
    <source>
        <dbReference type="ARBA" id="ARBA00023004"/>
    </source>
</evidence>